<accession>W4IY88</accession>
<evidence type="ECO:0000256" key="1">
    <source>
        <dbReference type="SAM" id="Phobius"/>
    </source>
</evidence>
<sequence length="120" mass="14209">MIRRVTYNTVDIYKGEIKTYMKNILQPIIKISLHCKYPKRCVVFSISFLPEHAFWLLCFRLNVEIKNFSFYIVIINFILIIISAICMRFCSEKKNLTFYKIQPDCSEIILLVILCCKNIG</sequence>
<name>W4IY88_PLAFP</name>
<keyword evidence="1" id="KW-0472">Membrane</keyword>
<reference evidence="2 3" key="2">
    <citation type="submission" date="2013-02" db="EMBL/GenBank/DDBJ databases">
        <title>The Genome Sequence of Plasmodium falciparum Palo Alto/Uganda.</title>
        <authorList>
            <consortium name="The Broad Institute Genome Sequencing Platform"/>
            <consortium name="The Broad Institute Genome Sequencing Center for Infectious Disease"/>
            <person name="Neafsey D."/>
            <person name="Cheeseman I."/>
            <person name="Volkman S."/>
            <person name="Adams J."/>
            <person name="Walker B."/>
            <person name="Young S.K."/>
            <person name="Zeng Q."/>
            <person name="Gargeya S."/>
            <person name="Fitzgerald M."/>
            <person name="Haas B."/>
            <person name="Abouelleil A."/>
            <person name="Alvarado L."/>
            <person name="Arachchi H.M."/>
            <person name="Berlin A.M."/>
            <person name="Chapman S.B."/>
            <person name="Dewar J."/>
            <person name="Goldberg J."/>
            <person name="Griggs A."/>
            <person name="Gujja S."/>
            <person name="Hansen M."/>
            <person name="Howarth C."/>
            <person name="Imamovic A."/>
            <person name="Larimer J."/>
            <person name="McCowan C."/>
            <person name="Murphy C."/>
            <person name="Neiman D."/>
            <person name="Pearson M."/>
            <person name="Priest M."/>
            <person name="Roberts A."/>
            <person name="Saif S."/>
            <person name="Shea T."/>
            <person name="Sisk P."/>
            <person name="Sykes S."/>
            <person name="Wortman J."/>
            <person name="Nusbaum C."/>
            <person name="Birren B."/>
        </authorList>
    </citation>
    <scope>NUCLEOTIDE SEQUENCE [LARGE SCALE GENOMIC DNA]</scope>
    <source>
        <strain evidence="2 3">Palo Alto/Uganda</strain>
    </source>
</reference>
<organism evidence="2 3">
    <name type="scientific">Plasmodium falciparum (isolate Palo Alto / Uganda)</name>
    <dbReference type="NCBI Taxonomy" id="57270"/>
    <lineage>
        <taxon>Eukaryota</taxon>
        <taxon>Sar</taxon>
        <taxon>Alveolata</taxon>
        <taxon>Apicomplexa</taxon>
        <taxon>Aconoidasida</taxon>
        <taxon>Haemosporida</taxon>
        <taxon>Plasmodiidae</taxon>
        <taxon>Plasmodium</taxon>
        <taxon>Plasmodium (Laverania)</taxon>
    </lineage>
</organism>
<dbReference type="AlphaFoldDB" id="W4IY88"/>
<dbReference type="EMBL" id="KI927382">
    <property type="protein sequence ID" value="ETW54983.1"/>
    <property type="molecule type" value="Genomic_DNA"/>
</dbReference>
<protein>
    <submittedName>
        <fullName evidence="2">Uncharacterized protein</fullName>
    </submittedName>
</protein>
<feature type="transmembrane region" description="Helical" evidence="1">
    <location>
        <begin position="41"/>
        <end position="62"/>
    </location>
</feature>
<gene>
    <name evidence="2" type="ORF">PFUGPA_02806</name>
</gene>
<dbReference type="OMA" id="YNTVDIY"/>
<feature type="transmembrane region" description="Helical" evidence="1">
    <location>
        <begin position="68"/>
        <end position="90"/>
    </location>
</feature>
<reference evidence="2 3" key="1">
    <citation type="submission" date="2013-02" db="EMBL/GenBank/DDBJ databases">
        <title>The Genome Annotation of Plasmodium falciparum Palo Alto/Uganda.</title>
        <authorList>
            <consortium name="The Broad Institute Genome Sequencing Platform"/>
            <consortium name="The Broad Institute Genome Sequencing Center for Infectious Disease"/>
            <person name="Neafsey D."/>
            <person name="Hoffman S."/>
            <person name="Volkman S."/>
            <person name="Rosenthal P."/>
            <person name="Walker B."/>
            <person name="Young S.K."/>
            <person name="Zeng Q."/>
            <person name="Gargeya S."/>
            <person name="Fitzgerald M."/>
            <person name="Haas B."/>
            <person name="Abouelleil A."/>
            <person name="Allen A.W."/>
            <person name="Alvarado L."/>
            <person name="Arachchi H.M."/>
            <person name="Berlin A.M."/>
            <person name="Chapman S.B."/>
            <person name="Gainer-Dewar J."/>
            <person name="Goldberg J."/>
            <person name="Griggs A."/>
            <person name="Gujja S."/>
            <person name="Hansen M."/>
            <person name="Howarth C."/>
            <person name="Imamovic A."/>
            <person name="Ireland A."/>
            <person name="Larimer J."/>
            <person name="McCowan C."/>
            <person name="Murphy C."/>
            <person name="Pearson M."/>
            <person name="Poon T.W."/>
            <person name="Priest M."/>
            <person name="Roberts A."/>
            <person name="Saif S."/>
            <person name="Shea T."/>
            <person name="Sisk P."/>
            <person name="Sykes S."/>
            <person name="Wortman J."/>
            <person name="Nusbaum C."/>
            <person name="Birren B."/>
        </authorList>
    </citation>
    <scope>NUCLEOTIDE SEQUENCE [LARGE SCALE GENOMIC DNA]</scope>
    <source>
        <strain evidence="2 3">Palo Alto/Uganda</strain>
    </source>
</reference>
<dbReference type="Proteomes" id="UP000019103">
    <property type="component" value="Unassembled WGS sequence"/>
</dbReference>
<keyword evidence="1" id="KW-0812">Transmembrane</keyword>
<keyword evidence="1" id="KW-1133">Transmembrane helix</keyword>
<proteinExistence type="predicted"/>
<evidence type="ECO:0000313" key="2">
    <source>
        <dbReference type="EMBL" id="ETW54983.1"/>
    </source>
</evidence>
<evidence type="ECO:0000313" key="3">
    <source>
        <dbReference type="Proteomes" id="UP000019103"/>
    </source>
</evidence>